<dbReference type="Pfam" id="PF00756">
    <property type="entry name" value="Esterase"/>
    <property type="match status" value="1"/>
</dbReference>
<accession>A0A7S7SPF9</accession>
<dbReference type="EMBL" id="CP063849">
    <property type="protein sequence ID" value="QOY91105.1"/>
    <property type="molecule type" value="Genomic_DNA"/>
</dbReference>
<sequence length="306" mass="33953">MISRILFTLIAVLGIVQAAEVSKGVVARNVLTMKYHSESLNADRLCNVILPMDYQQSTRRYPVLYLLHGLGDDHTAWTFMTNVSAYASRFGIIVVMPDVGRNWYVNSAADPAAKYEDMIVKDLIPYIDSNYRSIPLRRARAVAGLSMGGYGAMFLGLKHSGRFAAIGAFSGALAISHSAPMAVPATATAEARKRTEEMNALFGAAESEARKERDPFELLDKVPAGQMPLLYIACGGQDFLIKQNRDFVDLLASKKIPYEYREISPRVHSWDFWDDQIDVFLGILAHTPGFPMGQPHPMLPQPMPQN</sequence>
<proteinExistence type="predicted"/>
<dbReference type="RefSeq" id="WP_194452760.1">
    <property type="nucleotide sequence ID" value="NZ_CP063849.1"/>
</dbReference>
<dbReference type="KEGG" id="pfer:IRI77_14505"/>
<dbReference type="InterPro" id="IPR000801">
    <property type="entry name" value="Esterase-like"/>
</dbReference>
<dbReference type="Proteomes" id="UP000593892">
    <property type="component" value="Chromosome"/>
</dbReference>
<organism evidence="1 2">
    <name type="scientific">Paludibaculum fermentans</name>
    <dbReference type="NCBI Taxonomy" id="1473598"/>
    <lineage>
        <taxon>Bacteria</taxon>
        <taxon>Pseudomonadati</taxon>
        <taxon>Acidobacteriota</taxon>
        <taxon>Terriglobia</taxon>
        <taxon>Bryobacterales</taxon>
        <taxon>Bryobacteraceae</taxon>
        <taxon>Paludibaculum</taxon>
    </lineage>
</organism>
<dbReference type="SUPFAM" id="SSF53474">
    <property type="entry name" value="alpha/beta-Hydrolases"/>
    <property type="match status" value="1"/>
</dbReference>
<evidence type="ECO:0000313" key="1">
    <source>
        <dbReference type="EMBL" id="QOY91105.1"/>
    </source>
</evidence>
<name>A0A7S7SPF9_PALFE</name>
<reference evidence="1 2" key="1">
    <citation type="submission" date="2020-10" db="EMBL/GenBank/DDBJ databases">
        <title>Complete genome sequence of Paludibaculum fermentans P105T, a facultatively anaerobic acidobacterium capable of dissimilatory Fe(III) reduction.</title>
        <authorList>
            <person name="Dedysh S.N."/>
            <person name="Beletsky A.V."/>
            <person name="Kulichevskaya I.S."/>
            <person name="Mardanov A.V."/>
            <person name="Ravin N.V."/>
        </authorList>
    </citation>
    <scope>NUCLEOTIDE SEQUENCE [LARGE SCALE GENOMIC DNA]</scope>
    <source>
        <strain evidence="1 2">P105</strain>
    </source>
</reference>
<dbReference type="AlphaFoldDB" id="A0A7S7SPF9"/>
<evidence type="ECO:0000313" key="2">
    <source>
        <dbReference type="Proteomes" id="UP000593892"/>
    </source>
</evidence>
<dbReference type="PANTHER" id="PTHR48098:SF1">
    <property type="entry name" value="DIACYLGLYCEROL ACYLTRANSFERASE_MYCOLYLTRANSFERASE AG85A"/>
    <property type="match status" value="1"/>
</dbReference>
<dbReference type="GO" id="GO:0016747">
    <property type="term" value="F:acyltransferase activity, transferring groups other than amino-acyl groups"/>
    <property type="evidence" value="ECO:0007669"/>
    <property type="project" value="TreeGrafter"/>
</dbReference>
<dbReference type="InterPro" id="IPR029058">
    <property type="entry name" value="AB_hydrolase_fold"/>
</dbReference>
<dbReference type="InterPro" id="IPR050583">
    <property type="entry name" value="Mycobacterial_A85_antigen"/>
</dbReference>
<protein>
    <submittedName>
        <fullName evidence="1">Esterase family protein</fullName>
    </submittedName>
</protein>
<gene>
    <name evidence="1" type="ORF">IRI77_14505</name>
</gene>
<dbReference type="Gene3D" id="3.40.50.1820">
    <property type="entry name" value="alpha/beta hydrolase"/>
    <property type="match status" value="1"/>
</dbReference>
<keyword evidence="2" id="KW-1185">Reference proteome</keyword>
<dbReference type="PANTHER" id="PTHR48098">
    <property type="entry name" value="ENTEROCHELIN ESTERASE-RELATED"/>
    <property type="match status" value="1"/>
</dbReference>